<dbReference type="EMBL" id="BAAADN010000037">
    <property type="protein sequence ID" value="GAA0466334.1"/>
    <property type="molecule type" value="Genomic_DNA"/>
</dbReference>
<dbReference type="EMBL" id="CP095005">
    <property type="protein sequence ID" value="UOO95317.1"/>
    <property type="molecule type" value="Genomic_DNA"/>
</dbReference>
<gene>
    <name evidence="1" type="ORF">GCM10008985_24130</name>
    <name evidence="2" type="ORF">MUK72_01040</name>
</gene>
<dbReference type="KEGG" id="hdo:MUK72_01040"/>
<protein>
    <submittedName>
        <fullName evidence="1">DUF5807 family protein</fullName>
    </submittedName>
</protein>
<dbReference type="Proteomes" id="UP001500962">
    <property type="component" value="Unassembled WGS sequence"/>
</dbReference>
<evidence type="ECO:0000313" key="3">
    <source>
        <dbReference type="Proteomes" id="UP000830542"/>
    </source>
</evidence>
<proteinExistence type="predicted"/>
<reference evidence="1" key="1">
    <citation type="journal article" date="2014" name="Int. J. Syst. Evol. Microbiol.">
        <title>Complete genome sequence of Corynebacterium casei LMG S-19264T (=DSM 44701T), isolated from a smear-ripened cheese.</title>
        <authorList>
            <consortium name="US DOE Joint Genome Institute (JGI-PGF)"/>
            <person name="Walter F."/>
            <person name="Albersmeier A."/>
            <person name="Kalinowski J."/>
            <person name="Ruckert C."/>
        </authorList>
    </citation>
    <scope>NUCLEOTIDE SEQUENCE</scope>
    <source>
        <strain evidence="1">JCM 12289</strain>
    </source>
</reference>
<dbReference type="AlphaFoldDB" id="A0AAV3SII5"/>
<organism evidence="1 4">
    <name type="scientific">Halococcus dombrowskii</name>
    <dbReference type="NCBI Taxonomy" id="179637"/>
    <lineage>
        <taxon>Archaea</taxon>
        <taxon>Methanobacteriati</taxon>
        <taxon>Methanobacteriota</taxon>
        <taxon>Stenosarchaea group</taxon>
        <taxon>Halobacteria</taxon>
        <taxon>Halobacteriales</taxon>
        <taxon>Halococcaceae</taxon>
        <taxon>Halococcus</taxon>
    </lineage>
</organism>
<dbReference type="Pfam" id="PF19123">
    <property type="entry name" value="DUF5807"/>
    <property type="match status" value="1"/>
</dbReference>
<dbReference type="GeneID" id="71760390"/>
<evidence type="ECO:0000313" key="2">
    <source>
        <dbReference type="EMBL" id="UOO95317.1"/>
    </source>
</evidence>
<dbReference type="InterPro" id="IPR043830">
    <property type="entry name" value="DUF5807"/>
</dbReference>
<sequence length="150" mass="15781">MNPDRRQFLDGERPEDVLLFFAESAVSDLGTLSQHGEAVGNGVALILDAERGRSAFEGATGVDPMTLASAAMDAEGTVDLDSFEGDCPEADGDDADADGTDEHAPRFVFAFAEERNEDVGGIYAEGDVIHAYAVCECGGVYSERWVAGAA</sequence>
<evidence type="ECO:0000313" key="4">
    <source>
        <dbReference type="Proteomes" id="UP001500962"/>
    </source>
</evidence>
<dbReference type="Proteomes" id="UP000830542">
    <property type="component" value="Chromosome"/>
</dbReference>
<dbReference type="RefSeq" id="WP_244702907.1">
    <property type="nucleotide sequence ID" value="NZ_BAAADN010000037.1"/>
</dbReference>
<reference evidence="1" key="3">
    <citation type="submission" date="2023-12" db="EMBL/GenBank/DDBJ databases">
        <authorList>
            <person name="Sun Q."/>
            <person name="Inoue M."/>
        </authorList>
    </citation>
    <scope>NUCLEOTIDE SEQUENCE</scope>
    <source>
        <strain evidence="1">JCM 12289</strain>
    </source>
</reference>
<evidence type="ECO:0000313" key="1">
    <source>
        <dbReference type="EMBL" id="GAA0466334.1"/>
    </source>
</evidence>
<name>A0AAV3SII5_HALDO</name>
<keyword evidence="3" id="KW-1185">Reference proteome</keyword>
<reference evidence="2" key="2">
    <citation type="submission" date="2022-04" db="EMBL/GenBank/DDBJ databases">
        <title>Sequencing and genomic assembly of Halococcus dombrowskii.</title>
        <authorList>
            <person name="Lim S.W."/>
            <person name="MacLea K.S."/>
        </authorList>
    </citation>
    <scope>NUCLEOTIDE SEQUENCE</scope>
    <source>
        <strain evidence="2">H4</strain>
    </source>
</reference>
<accession>A0AAV3SII5</accession>